<dbReference type="EMBL" id="SFBI01000013">
    <property type="protein sequence ID" value="TRU42808.1"/>
    <property type="molecule type" value="Genomic_DNA"/>
</dbReference>
<feature type="repeat" description="TPR" evidence="3">
    <location>
        <begin position="79"/>
        <end position="112"/>
    </location>
</feature>
<evidence type="ECO:0000256" key="2">
    <source>
        <dbReference type="ARBA" id="ARBA00022803"/>
    </source>
</evidence>
<protein>
    <submittedName>
        <fullName evidence="6">Tetratricopeptide repeat protein</fullName>
    </submittedName>
</protein>
<feature type="transmembrane region" description="Helical" evidence="4">
    <location>
        <begin position="368"/>
        <end position="388"/>
    </location>
</feature>
<feature type="transmembrane region" description="Helical" evidence="4">
    <location>
        <begin position="280"/>
        <end position="301"/>
    </location>
</feature>
<dbReference type="PRINTS" id="PR00625">
    <property type="entry name" value="JDOMAIN"/>
</dbReference>
<organism evidence="6 7">
    <name type="scientific">Microcystis aeruginosa Ma_MB_S_20031200_S102</name>
    <dbReference type="NCBI Taxonomy" id="2486254"/>
    <lineage>
        <taxon>Bacteria</taxon>
        <taxon>Bacillati</taxon>
        <taxon>Cyanobacteriota</taxon>
        <taxon>Cyanophyceae</taxon>
        <taxon>Oscillatoriophycideae</taxon>
        <taxon>Chroococcales</taxon>
        <taxon>Microcystaceae</taxon>
        <taxon>Microcystis</taxon>
    </lineage>
</organism>
<evidence type="ECO:0000256" key="4">
    <source>
        <dbReference type="SAM" id="Phobius"/>
    </source>
</evidence>
<keyword evidence="4" id="KW-0812">Transmembrane</keyword>
<feature type="transmembrane region" description="Helical" evidence="4">
    <location>
        <begin position="307"/>
        <end position="328"/>
    </location>
</feature>
<dbReference type="InterPro" id="IPR019734">
    <property type="entry name" value="TPR_rpt"/>
</dbReference>
<dbReference type="AlphaFoldDB" id="A0A552F7Z0"/>
<keyword evidence="4" id="KW-1133">Transmembrane helix</keyword>
<dbReference type="SMART" id="SM00271">
    <property type="entry name" value="DnaJ"/>
    <property type="match status" value="1"/>
</dbReference>
<feature type="transmembrane region" description="Helical" evidence="4">
    <location>
        <begin position="340"/>
        <end position="362"/>
    </location>
</feature>
<evidence type="ECO:0000259" key="5">
    <source>
        <dbReference type="PROSITE" id="PS50076"/>
    </source>
</evidence>
<dbReference type="CDD" id="cd06257">
    <property type="entry name" value="DnaJ"/>
    <property type="match status" value="1"/>
</dbReference>
<dbReference type="Pfam" id="PF07719">
    <property type="entry name" value="TPR_2"/>
    <property type="match status" value="1"/>
</dbReference>
<feature type="domain" description="J" evidence="5">
    <location>
        <begin position="3"/>
        <end position="68"/>
    </location>
</feature>
<feature type="transmembrane region" description="Helical" evidence="4">
    <location>
        <begin position="400"/>
        <end position="420"/>
    </location>
</feature>
<dbReference type="PANTHER" id="PTHR45188">
    <property type="entry name" value="DNAJ PROTEIN P58IPK HOMOLOG"/>
    <property type="match status" value="1"/>
</dbReference>
<dbReference type="PANTHER" id="PTHR45188:SF2">
    <property type="entry name" value="DNAJ HOMOLOG SUBFAMILY C MEMBER 7"/>
    <property type="match status" value="1"/>
</dbReference>
<keyword evidence="2 3" id="KW-0802">TPR repeat</keyword>
<feature type="transmembrane region" description="Helical" evidence="4">
    <location>
        <begin position="242"/>
        <end position="260"/>
    </location>
</feature>
<gene>
    <name evidence="6" type="ORF">EWV92_01330</name>
</gene>
<dbReference type="Gene3D" id="1.10.287.110">
    <property type="entry name" value="DnaJ domain"/>
    <property type="match status" value="1"/>
</dbReference>
<accession>A0A552F7Z0</accession>
<dbReference type="SUPFAM" id="SSF48452">
    <property type="entry name" value="TPR-like"/>
    <property type="match status" value="1"/>
</dbReference>
<evidence type="ECO:0000313" key="6">
    <source>
        <dbReference type="EMBL" id="TRU42808.1"/>
    </source>
</evidence>
<dbReference type="SMART" id="SM00028">
    <property type="entry name" value="TPR"/>
    <property type="match status" value="4"/>
</dbReference>
<feature type="repeat" description="TPR" evidence="3">
    <location>
        <begin position="147"/>
        <end position="180"/>
    </location>
</feature>
<evidence type="ECO:0000256" key="3">
    <source>
        <dbReference type="PROSITE-ProRule" id="PRU00339"/>
    </source>
</evidence>
<dbReference type="Pfam" id="PF00226">
    <property type="entry name" value="DnaJ"/>
    <property type="match status" value="1"/>
</dbReference>
<dbReference type="InterPro" id="IPR001623">
    <property type="entry name" value="DnaJ_domain"/>
</dbReference>
<dbReference type="PROSITE" id="PS50076">
    <property type="entry name" value="DNAJ_2"/>
    <property type="match status" value="1"/>
</dbReference>
<proteinExistence type="predicted"/>
<sequence length="421" mass="48976">MKNYYEILQIPRNASNNQIKTAFRRLARQYHPDYNPNDPEAVTKFREIEQAYRVLSDKDKRKDYDRSLSPEIPTFDRSAEDFYQQGWHYAQEKNYQLAIAFYQQAIAINPRFWQAYLQRAEVYYHNQQDRQVLSDCRQVLQLKPDCSQAYYYLGLSRQRLGYTQSSLEAYGKAIAIDQNNPQFYYQRGLALEELSELPAARKDFQIAAKKFKQQGNFRRYHAIINKLKYVHKSYRQQQSIKWSKTLFIIFNLLTISYSSLLKPRTGLAESFFKLDRNQALATGILAAIVSSFFIAFTWQNWTVKSEFLLLLGWAAFPFITLTLSSWLGRKLSNKYGSFTGDIFLAGLIILPFSLVILLTSYLSINGDIIGAIIGVTGGYLTGILYYSYRHLSNISSQISLLLLPFVLGFLTVNIWGVYYYL</sequence>
<dbReference type="Pfam" id="PF13414">
    <property type="entry name" value="TPR_11"/>
    <property type="match status" value="1"/>
</dbReference>
<evidence type="ECO:0000313" key="7">
    <source>
        <dbReference type="Proteomes" id="UP000317708"/>
    </source>
</evidence>
<dbReference type="InterPro" id="IPR011990">
    <property type="entry name" value="TPR-like_helical_dom_sf"/>
</dbReference>
<keyword evidence="4" id="KW-0472">Membrane</keyword>
<dbReference type="PROSITE" id="PS50005">
    <property type="entry name" value="TPR"/>
    <property type="match status" value="2"/>
</dbReference>
<dbReference type="SUPFAM" id="SSF46565">
    <property type="entry name" value="Chaperone J-domain"/>
    <property type="match status" value="1"/>
</dbReference>
<keyword evidence="1" id="KW-0677">Repeat</keyword>
<comment type="caution">
    <text evidence="6">The sequence shown here is derived from an EMBL/GenBank/DDBJ whole genome shotgun (WGS) entry which is preliminary data.</text>
</comment>
<evidence type="ECO:0000256" key="1">
    <source>
        <dbReference type="ARBA" id="ARBA00022737"/>
    </source>
</evidence>
<name>A0A552F7Z0_MICAE</name>
<dbReference type="InterPro" id="IPR013105">
    <property type="entry name" value="TPR_2"/>
</dbReference>
<reference evidence="6 7" key="1">
    <citation type="submission" date="2019-01" db="EMBL/GenBank/DDBJ databases">
        <title>Coherence of Microcystis species and biogeography revealed through population genomics.</title>
        <authorList>
            <person name="Perez-Carrascal O.M."/>
            <person name="Terrat Y."/>
            <person name="Giani A."/>
            <person name="Fortin N."/>
            <person name="Tromas N."/>
            <person name="Shapiro B.J."/>
        </authorList>
    </citation>
    <scope>NUCLEOTIDE SEQUENCE [LARGE SCALE GENOMIC DNA]</scope>
    <source>
        <strain evidence="6">Ma_MB_S_20031200_S102</strain>
    </source>
</reference>
<dbReference type="Gene3D" id="1.25.40.10">
    <property type="entry name" value="Tetratricopeptide repeat domain"/>
    <property type="match status" value="2"/>
</dbReference>
<dbReference type="Proteomes" id="UP000317708">
    <property type="component" value="Unassembled WGS sequence"/>
</dbReference>
<dbReference type="InterPro" id="IPR036869">
    <property type="entry name" value="J_dom_sf"/>
</dbReference>